<proteinExistence type="predicted"/>
<dbReference type="PANTHER" id="PTHR23308">
    <property type="entry name" value="NUCLEAR INHIBITOR OF PROTEIN PHOSPHATASE-1"/>
    <property type="match status" value="1"/>
</dbReference>
<dbReference type="EMBL" id="QUMU01000002">
    <property type="protein sequence ID" value="REG36473.1"/>
    <property type="molecule type" value="Genomic_DNA"/>
</dbReference>
<feature type="compositionally biased region" description="Low complexity" evidence="1">
    <location>
        <begin position="289"/>
        <end position="306"/>
    </location>
</feature>
<evidence type="ECO:0000313" key="7">
    <source>
        <dbReference type="Proteomes" id="UP000256345"/>
    </source>
</evidence>
<protein>
    <submittedName>
        <fullName evidence="4">FHA domain containing protein</fullName>
    </submittedName>
    <submittedName>
        <fullName evidence="5">PSer/pThr/pTyr-binding forkhead associated (FHA) protein</fullName>
    </submittedName>
</protein>
<dbReference type="Pfam" id="PF16697">
    <property type="entry name" value="Yop-YscD_cpl"/>
    <property type="match status" value="1"/>
</dbReference>
<reference evidence="4 6" key="1">
    <citation type="submission" date="2015-05" db="EMBL/GenBank/DDBJ databases">
        <title>Genome assembly of Archangium gephyra DSM 2261.</title>
        <authorList>
            <person name="Sharma G."/>
            <person name="Subramanian S."/>
        </authorList>
    </citation>
    <scope>NUCLEOTIDE SEQUENCE [LARGE SCALE GENOMIC DNA]</scope>
    <source>
        <strain evidence="4 6">DSM 2261</strain>
    </source>
</reference>
<accession>A0AAC8QEI5</accession>
<feature type="compositionally biased region" description="Acidic residues" evidence="1">
    <location>
        <begin position="278"/>
        <end position="288"/>
    </location>
</feature>
<dbReference type="Pfam" id="PF00498">
    <property type="entry name" value="FHA"/>
    <property type="match status" value="1"/>
</dbReference>
<dbReference type="Gene3D" id="2.60.200.20">
    <property type="match status" value="2"/>
</dbReference>
<evidence type="ECO:0000256" key="1">
    <source>
        <dbReference type="SAM" id="MobiDB-lite"/>
    </source>
</evidence>
<keyword evidence="2" id="KW-0472">Membrane</keyword>
<feature type="region of interest" description="Disordered" evidence="1">
    <location>
        <begin position="237"/>
        <end position="343"/>
    </location>
</feature>
<sequence length="373" mass="40612">MSVRLTVKQSSETGGKPTEFVLDDAVITLGRDKACQVVLAQQAVSRSHARITQEGNLFFLEDLGSAYGTQVNGKPLPKGEKRLLRNGDVIVIAQFDVRFDKVAELPHDVESQKTSFVARNMVKDVMRGLSGGEERYLRVMNGPREGERLEVNDAQEFVIGRDDSADIIFRDDLISRRHVKVRRDWSGTHVEDLGSRNGIKVNRKRINRKTLKDGDELEVGGVRFVYVCPSEAPEEQSEALAAPVVATSDGEPSAKTHPLPAARDRTPSGKRSAASTETPEEEVPESEQEAAAGGESAAEEPAAAQPEPEPEPVAEPEPPVEEPVRPAPPPPVRRKEPEAEVAGPDVKRYIPLVALGVIFLMAVSVLIALFVGV</sequence>
<dbReference type="Proteomes" id="UP000035579">
    <property type="component" value="Chromosome"/>
</dbReference>
<evidence type="ECO:0000259" key="3">
    <source>
        <dbReference type="PROSITE" id="PS50006"/>
    </source>
</evidence>
<dbReference type="AlphaFoldDB" id="A0AAC8QEI5"/>
<feature type="domain" description="FHA" evidence="3">
    <location>
        <begin position="157"/>
        <end position="206"/>
    </location>
</feature>
<dbReference type="KEGG" id="age:AA314_07424"/>
<dbReference type="PROSITE" id="PS50006">
    <property type="entry name" value="FHA_DOMAIN"/>
    <property type="match status" value="2"/>
</dbReference>
<evidence type="ECO:0000313" key="4">
    <source>
        <dbReference type="EMBL" id="AKJ05798.1"/>
    </source>
</evidence>
<keyword evidence="7" id="KW-1185">Reference proteome</keyword>
<evidence type="ECO:0000313" key="6">
    <source>
        <dbReference type="Proteomes" id="UP000035579"/>
    </source>
</evidence>
<name>A0AAC8QEI5_9BACT</name>
<dbReference type="InterPro" id="IPR000253">
    <property type="entry name" value="FHA_dom"/>
</dbReference>
<dbReference type="Proteomes" id="UP000256345">
    <property type="component" value="Unassembled WGS sequence"/>
</dbReference>
<feature type="domain" description="FHA" evidence="3">
    <location>
        <begin position="27"/>
        <end position="76"/>
    </location>
</feature>
<gene>
    <name evidence="4" type="ORF">AA314_07424</name>
    <name evidence="5" type="ORF">ATI61_102851</name>
</gene>
<dbReference type="InterPro" id="IPR032030">
    <property type="entry name" value="YscD_cytoplasmic_dom"/>
</dbReference>
<dbReference type="InterPro" id="IPR008984">
    <property type="entry name" value="SMAD_FHA_dom_sf"/>
</dbReference>
<dbReference type="RefSeq" id="WP_047859247.1">
    <property type="nucleotide sequence ID" value="NZ_CP011509.1"/>
</dbReference>
<dbReference type="EMBL" id="CP011509">
    <property type="protein sequence ID" value="AKJ05798.1"/>
    <property type="molecule type" value="Genomic_DNA"/>
</dbReference>
<organism evidence="4 6">
    <name type="scientific">Archangium gephyra</name>
    <dbReference type="NCBI Taxonomy" id="48"/>
    <lineage>
        <taxon>Bacteria</taxon>
        <taxon>Pseudomonadati</taxon>
        <taxon>Myxococcota</taxon>
        <taxon>Myxococcia</taxon>
        <taxon>Myxococcales</taxon>
        <taxon>Cystobacterineae</taxon>
        <taxon>Archangiaceae</taxon>
        <taxon>Archangium</taxon>
    </lineage>
</organism>
<dbReference type="SUPFAM" id="SSF49879">
    <property type="entry name" value="SMAD/FHA domain"/>
    <property type="match status" value="2"/>
</dbReference>
<dbReference type="SMART" id="SM00240">
    <property type="entry name" value="FHA"/>
    <property type="match status" value="2"/>
</dbReference>
<evidence type="ECO:0000256" key="2">
    <source>
        <dbReference type="SAM" id="Phobius"/>
    </source>
</evidence>
<feature type="compositionally biased region" description="Acidic residues" evidence="1">
    <location>
        <begin position="308"/>
        <end position="320"/>
    </location>
</feature>
<feature type="transmembrane region" description="Helical" evidence="2">
    <location>
        <begin position="349"/>
        <end position="371"/>
    </location>
</feature>
<dbReference type="InterPro" id="IPR050923">
    <property type="entry name" value="Cell_Proc_Reg/RNA_Proc"/>
</dbReference>
<dbReference type="CDD" id="cd00060">
    <property type="entry name" value="FHA"/>
    <property type="match status" value="2"/>
</dbReference>
<keyword evidence="2" id="KW-1133">Transmembrane helix</keyword>
<reference evidence="5 7" key="2">
    <citation type="submission" date="2018-08" db="EMBL/GenBank/DDBJ databases">
        <title>Genomic Encyclopedia of Archaeal and Bacterial Type Strains, Phase II (KMG-II): from individual species to whole genera.</title>
        <authorList>
            <person name="Goeker M."/>
        </authorList>
    </citation>
    <scope>NUCLEOTIDE SEQUENCE [LARGE SCALE GENOMIC DNA]</scope>
    <source>
        <strain evidence="5 7">DSM 2261</strain>
    </source>
</reference>
<evidence type="ECO:0000313" key="5">
    <source>
        <dbReference type="EMBL" id="REG36473.1"/>
    </source>
</evidence>
<keyword evidence="2" id="KW-0812">Transmembrane</keyword>